<organism evidence="2 3">
    <name type="scientific">Bodo saltans</name>
    <name type="common">Flagellated protozoan</name>
    <dbReference type="NCBI Taxonomy" id="75058"/>
    <lineage>
        <taxon>Eukaryota</taxon>
        <taxon>Discoba</taxon>
        <taxon>Euglenozoa</taxon>
        <taxon>Kinetoplastea</taxon>
        <taxon>Metakinetoplastina</taxon>
        <taxon>Eubodonida</taxon>
        <taxon>Bodonidae</taxon>
        <taxon>Bodo</taxon>
    </lineage>
</organism>
<evidence type="ECO:0008006" key="4">
    <source>
        <dbReference type="Google" id="ProtNLM"/>
    </source>
</evidence>
<dbReference type="SUPFAM" id="SSF55073">
    <property type="entry name" value="Nucleotide cyclase"/>
    <property type="match status" value="2"/>
</dbReference>
<proteinExistence type="predicted"/>
<gene>
    <name evidence="2" type="ORF">BSAL_46000</name>
</gene>
<dbReference type="Proteomes" id="UP000051952">
    <property type="component" value="Unassembled WGS sequence"/>
</dbReference>
<dbReference type="InterPro" id="IPR050697">
    <property type="entry name" value="Adenylyl/Guanylyl_Cyclase_3/4"/>
</dbReference>
<dbReference type="InterPro" id="IPR029787">
    <property type="entry name" value="Nucleotide_cyclase"/>
</dbReference>
<keyword evidence="3" id="KW-1185">Reference proteome</keyword>
<feature type="region of interest" description="Disordered" evidence="1">
    <location>
        <begin position="1"/>
        <end position="34"/>
    </location>
</feature>
<dbReference type="PANTHER" id="PTHR43081">
    <property type="entry name" value="ADENYLATE CYCLASE, TERMINAL-DIFFERENTIATION SPECIFIC-RELATED"/>
    <property type="match status" value="1"/>
</dbReference>
<dbReference type="OrthoDB" id="552043at2759"/>
<name>A0A0S4JTU2_BODSA</name>
<dbReference type="PANTHER" id="PTHR43081:SF1">
    <property type="entry name" value="ADENYLATE CYCLASE, TERMINAL-DIFFERENTIATION SPECIFIC"/>
    <property type="match status" value="1"/>
</dbReference>
<dbReference type="VEuPathDB" id="TriTrypDB:BSAL_46000"/>
<dbReference type="AlphaFoldDB" id="A0A0S4JTU2"/>
<dbReference type="Gene3D" id="3.30.70.1230">
    <property type="entry name" value="Nucleotide cyclase"/>
    <property type="match status" value="2"/>
</dbReference>
<feature type="non-terminal residue" evidence="2">
    <location>
        <position position="1"/>
    </location>
</feature>
<evidence type="ECO:0000313" key="2">
    <source>
        <dbReference type="EMBL" id="CUG94001.1"/>
    </source>
</evidence>
<sequence>NVLAGRSRSPPETVTPPQPTIFTQQRGALPRRLPDDIPKSPSASFHLQANSSATMLPNASFGPSTLLGASHSHHPHGVANASFANNSVVSVSSSKHRMGSTLRALSSPPLVAGPRGEHCAVTVLDVEAGRYLWETFPDTMRTQTVILHRVIRTEAAKWRGYEALTKDDKMMHAFSNAYDACQFALQLQQALLNADWSTVLAETPETASEYMSSGASSSIVVSGGQQQQQPFLWRGLRIKIAIDIGARAFTDPLFPNRVSYEGTAIEAADYLHKLAVGGEVLLTHTAAEGIQSYLEKLGNPIMEDWGTVTYHPSRVGVRRMTPKHLQERRMVFNRALSTAERTLHEESEEAGGEHLHAPTGRVTLVSVFCPGMPVIRTHVSEQASRDTMQRAFHTLTSVARSEGGYVSQLNLEDMSFLVAFDDAFAALKFALDTQQAFVEQDWNADVLRVPQASVVKLRQKVIYIPDARV</sequence>
<accession>A0A0S4JTU2</accession>
<evidence type="ECO:0000313" key="3">
    <source>
        <dbReference type="Proteomes" id="UP000051952"/>
    </source>
</evidence>
<protein>
    <recommendedName>
        <fullName evidence="4">Guanylate cyclase domain-containing protein</fullName>
    </recommendedName>
</protein>
<evidence type="ECO:0000256" key="1">
    <source>
        <dbReference type="SAM" id="MobiDB-lite"/>
    </source>
</evidence>
<dbReference type="EMBL" id="CYKH01002217">
    <property type="protein sequence ID" value="CUG94001.1"/>
    <property type="molecule type" value="Genomic_DNA"/>
</dbReference>
<reference evidence="3" key="1">
    <citation type="submission" date="2015-09" db="EMBL/GenBank/DDBJ databases">
        <authorList>
            <consortium name="Pathogen Informatics"/>
        </authorList>
    </citation>
    <scope>NUCLEOTIDE SEQUENCE [LARGE SCALE GENOMIC DNA]</scope>
    <source>
        <strain evidence="3">Lake Konstanz</strain>
    </source>
</reference>